<dbReference type="PANTHER" id="PTHR43777">
    <property type="entry name" value="MOLYBDENUM COFACTOR CYTIDYLYLTRANSFERASE"/>
    <property type="match status" value="1"/>
</dbReference>
<dbReference type="InterPro" id="IPR025877">
    <property type="entry name" value="MobA-like_NTP_Trfase"/>
</dbReference>
<evidence type="ECO:0000313" key="3">
    <source>
        <dbReference type="Proteomes" id="UP000607435"/>
    </source>
</evidence>
<dbReference type="InterPro" id="IPR029044">
    <property type="entry name" value="Nucleotide-diphossugar_trans"/>
</dbReference>
<evidence type="ECO:0000259" key="1">
    <source>
        <dbReference type="Pfam" id="PF12804"/>
    </source>
</evidence>
<name>A0ABR6Y1M3_9FLAO</name>
<organism evidence="2 3">
    <name type="scientific">Winogradskyella echinorum</name>
    <dbReference type="NCBI Taxonomy" id="538189"/>
    <lineage>
        <taxon>Bacteria</taxon>
        <taxon>Pseudomonadati</taxon>
        <taxon>Bacteroidota</taxon>
        <taxon>Flavobacteriia</taxon>
        <taxon>Flavobacteriales</taxon>
        <taxon>Flavobacteriaceae</taxon>
        <taxon>Winogradskyella</taxon>
    </lineage>
</organism>
<dbReference type="RefSeq" id="WP_186845754.1">
    <property type="nucleotide sequence ID" value="NZ_JACOME010000002.1"/>
</dbReference>
<protein>
    <submittedName>
        <fullName evidence="2">Nucleotidyltransferase family protein</fullName>
    </submittedName>
</protein>
<feature type="domain" description="MobA-like NTP transferase" evidence="1">
    <location>
        <begin position="6"/>
        <end position="165"/>
    </location>
</feature>
<dbReference type="PANTHER" id="PTHR43777:SF1">
    <property type="entry name" value="MOLYBDENUM COFACTOR CYTIDYLYLTRANSFERASE"/>
    <property type="match status" value="1"/>
</dbReference>
<dbReference type="Pfam" id="PF12804">
    <property type="entry name" value="NTP_transf_3"/>
    <property type="match status" value="1"/>
</dbReference>
<evidence type="ECO:0000313" key="2">
    <source>
        <dbReference type="EMBL" id="MBC3846642.1"/>
    </source>
</evidence>
<gene>
    <name evidence="2" type="ORF">H6H04_09645</name>
</gene>
<dbReference type="Gene3D" id="3.90.550.10">
    <property type="entry name" value="Spore Coat Polysaccharide Biosynthesis Protein SpsA, Chain A"/>
    <property type="match status" value="1"/>
</dbReference>
<comment type="caution">
    <text evidence="2">The sequence shown here is derived from an EMBL/GenBank/DDBJ whole genome shotgun (WGS) entry which is preliminary data.</text>
</comment>
<keyword evidence="3" id="KW-1185">Reference proteome</keyword>
<dbReference type="CDD" id="cd04182">
    <property type="entry name" value="GT_2_like_f"/>
    <property type="match status" value="1"/>
</dbReference>
<proteinExistence type="predicted"/>
<reference evidence="2 3" key="1">
    <citation type="submission" date="2020-08" db="EMBL/GenBank/DDBJ databases">
        <title>Winogradskyella ouciana sp. nov., isolated from the hadal seawater of the Mariana Trench.</title>
        <authorList>
            <person name="He X."/>
        </authorList>
    </citation>
    <scope>NUCLEOTIDE SEQUENCE [LARGE SCALE GENOMIC DNA]</scope>
    <source>
        <strain evidence="2 3">KCTC 22026</strain>
    </source>
</reference>
<dbReference type="EMBL" id="JACOME010000002">
    <property type="protein sequence ID" value="MBC3846642.1"/>
    <property type="molecule type" value="Genomic_DNA"/>
</dbReference>
<dbReference type="SUPFAM" id="SSF53448">
    <property type="entry name" value="Nucleotide-diphospho-sugar transferases"/>
    <property type="match status" value="1"/>
</dbReference>
<sequence length="194" mass="21596">MNIAILILAAGSSSRMGVAKQLLPAGDTTLLGIAINNALQTKVRNIYCVLGAKADEIQNSIKVKDIEFIINSDYKTGLSSSIKKGINHLQSQNYDAILMTLGDQPYVDFNILNEMINVFKTQPHKIIASGYGEKVGIPVIIPKHYYQEFLKLTGDKGAKQFLNNNTEQIVVFNNEHLMDIDTKEDYESYLKSII</sequence>
<dbReference type="Proteomes" id="UP000607435">
    <property type="component" value="Unassembled WGS sequence"/>
</dbReference>
<accession>A0ABR6Y1M3</accession>